<dbReference type="CDD" id="cd00093">
    <property type="entry name" value="HTH_XRE"/>
    <property type="match status" value="1"/>
</dbReference>
<evidence type="ECO:0000313" key="3">
    <source>
        <dbReference type="Proteomes" id="UP000294887"/>
    </source>
</evidence>
<dbReference type="PROSITE" id="PS50943">
    <property type="entry name" value="HTH_CROC1"/>
    <property type="match status" value="1"/>
</dbReference>
<dbReference type="SMART" id="SM00530">
    <property type="entry name" value="HTH_XRE"/>
    <property type="match status" value="1"/>
</dbReference>
<accession>A0A4R1EVC9</accession>
<protein>
    <submittedName>
        <fullName evidence="2">Cro/C1-type helix-turn-helix DNA-binding protein</fullName>
    </submittedName>
</protein>
<dbReference type="GO" id="GO:0003677">
    <property type="term" value="F:DNA binding"/>
    <property type="evidence" value="ECO:0007669"/>
    <property type="project" value="UniProtKB-KW"/>
</dbReference>
<proteinExistence type="predicted"/>
<dbReference type="RefSeq" id="WP_131906944.1">
    <property type="nucleotide sequence ID" value="NZ_BAAAFU010000001.1"/>
</dbReference>
<reference evidence="2 3" key="1">
    <citation type="submission" date="2019-03" db="EMBL/GenBank/DDBJ databases">
        <title>Genomic Encyclopedia of Type Strains, Phase IV (KMG-IV): sequencing the most valuable type-strain genomes for metagenomic binning, comparative biology and taxonomic classification.</title>
        <authorList>
            <person name="Goeker M."/>
        </authorList>
    </citation>
    <scope>NUCLEOTIDE SEQUENCE [LARGE SCALE GENOMIC DNA]</scope>
    <source>
        <strain evidence="2 3">DSM 24830</strain>
    </source>
</reference>
<dbReference type="Proteomes" id="UP000294887">
    <property type="component" value="Unassembled WGS sequence"/>
</dbReference>
<dbReference type="SUPFAM" id="SSF47413">
    <property type="entry name" value="lambda repressor-like DNA-binding domains"/>
    <property type="match status" value="1"/>
</dbReference>
<keyword evidence="3" id="KW-1185">Reference proteome</keyword>
<evidence type="ECO:0000313" key="2">
    <source>
        <dbReference type="EMBL" id="TCJ85243.1"/>
    </source>
</evidence>
<dbReference type="Gene3D" id="1.10.260.40">
    <property type="entry name" value="lambda repressor-like DNA-binding domains"/>
    <property type="match status" value="1"/>
</dbReference>
<name>A0A4R1EVC9_9GAMM</name>
<organism evidence="2 3">
    <name type="scientific">Cocleimonas flava</name>
    <dbReference type="NCBI Taxonomy" id="634765"/>
    <lineage>
        <taxon>Bacteria</taxon>
        <taxon>Pseudomonadati</taxon>
        <taxon>Pseudomonadota</taxon>
        <taxon>Gammaproteobacteria</taxon>
        <taxon>Thiotrichales</taxon>
        <taxon>Thiotrichaceae</taxon>
        <taxon>Cocleimonas</taxon>
    </lineage>
</organism>
<sequence length="244" mass="28390">MAQTTLIISTLKKTLKSHGKTYADVAAHLGLSEASVKRMFAQQTVSLNRLDAICQMLDMEITELMQKVNDSTARQISELSDEQEQQLVSDRELLLITIMVINNWTLEEILQAYNFTEAQCIQHLAKLDRLNIIELLPNNKIKIKISSNFKWRNNGHIQRFFRESIESEFFNSKFSKPEEKLVVLNGMLSHESNAIFQRKLERLAREFDEMAKEDVTLPLSERLGYTSVLAVRDWRFTVFDVYKR</sequence>
<comment type="caution">
    <text evidence="2">The sequence shown here is derived from an EMBL/GenBank/DDBJ whole genome shotgun (WGS) entry which is preliminary data.</text>
</comment>
<dbReference type="EMBL" id="SMFQ01000004">
    <property type="protein sequence ID" value="TCJ85243.1"/>
    <property type="molecule type" value="Genomic_DNA"/>
</dbReference>
<feature type="domain" description="HTH cro/C1-type" evidence="1">
    <location>
        <begin position="11"/>
        <end position="64"/>
    </location>
</feature>
<gene>
    <name evidence="2" type="ORF">EV695_3210</name>
</gene>
<dbReference type="AlphaFoldDB" id="A0A4R1EVC9"/>
<dbReference type="OrthoDB" id="5298444at2"/>
<dbReference type="InterPro" id="IPR010982">
    <property type="entry name" value="Lambda_DNA-bd_dom_sf"/>
</dbReference>
<keyword evidence="2" id="KW-0238">DNA-binding</keyword>
<evidence type="ECO:0000259" key="1">
    <source>
        <dbReference type="PROSITE" id="PS50943"/>
    </source>
</evidence>
<dbReference type="Pfam" id="PF13443">
    <property type="entry name" value="HTH_26"/>
    <property type="match status" value="1"/>
</dbReference>
<dbReference type="InterPro" id="IPR001387">
    <property type="entry name" value="Cro/C1-type_HTH"/>
</dbReference>